<feature type="region of interest" description="Disordered" evidence="1">
    <location>
        <begin position="248"/>
        <end position="270"/>
    </location>
</feature>
<evidence type="ECO:0000256" key="2">
    <source>
        <dbReference type="SAM" id="Phobius"/>
    </source>
</evidence>
<reference evidence="3 4" key="1">
    <citation type="submission" date="2017-08" db="EMBL/GenBank/DDBJ databases">
        <title>Acidophilic green algal genome provides insights into adaptation to an acidic environment.</title>
        <authorList>
            <person name="Hirooka S."/>
            <person name="Hirose Y."/>
            <person name="Kanesaki Y."/>
            <person name="Higuchi S."/>
            <person name="Fujiwara T."/>
            <person name="Onuma R."/>
            <person name="Era A."/>
            <person name="Ohbayashi R."/>
            <person name="Uzuka A."/>
            <person name="Nozaki H."/>
            <person name="Yoshikawa H."/>
            <person name="Miyagishima S.Y."/>
        </authorList>
    </citation>
    <scope>NUCLEOTIDE SEQUENCE [LARGE SCALE GENOMIC DNA]</scope>
    <source>
        <strain evidence="3 4">NIES-2499</strain>
    </source>
</reference>
<sequence length="298" mass="32319">MSDASAKSEVAAERGSKKDERASWTIYDVFFWRDAPDWYRKTFLSAGFGLCYCTLKQYLNRHELEVFMPPRSKILPQTMQEGYRNSQMLKYGFLKVGSEVTTIAGAAATYYAGAYYLGRYRGNVHTWENFAASGSVAGLGVALWLLRPFKTRPAAFGMVLGGILGGAGAAVQQSFGEPFWDESHDFEGWFLGKVINLKEPLQAAASSESSPAVCATESVNATTGLSSPGSLMASSTAVVVAGLASSTVSTNTPDKHNGSLPFRNGHAHAPDMLSDAKQHNEAAVASVVPPRSWWRLWP</sequence>
<dbReference type="EMBL" id="BEGY01000107">
    <property type="protein sequence ID" value="GAX83777.1"/>
    <property type="molecule type" value="Genomic_DNA"/>
</dbReference>
<dbReference type="Proteomes" id="UP000232323">
    <property type="component" value="Unassembled WGS sequence"/>
</dbReference>
<evidence type="ECO:0000256" key="1">
    <source>
        <dbReference type="SAM" id="MobiDB-lite"/>
    </source>
</evidence>
<keyword evidence="2" id="KW-1133">Transmembrane helix</keyword>
<evidence type="ECO:0000313" key="4">
    <source>
        <dbReference type="Proteomes" id="UP000232323"/>
    </source>
</evidence>
<feature type="transmembrane region" description="Helical" evidence="2">
    <location>
        <begin position="129"/>
        <end position="146"/>
    </location>
</feature>
<feature type="transmembrane region" description="Helical" evidence="2">
    <location>
        <begin position="93"/>
        <end position="117"/>
    </location>
</feature>
<gene>
    <name evidence="3" type="ORF">CEUSTIGMA_g11202.t1</name>
</gene>
<accession>A0A250XL29</accession>
<keyword evidence="4" id="KW-1185">Reference proteome</keyword>
<keyword evidence="2" id="KW-0472">Membrane</keyword>
<keyword evidence="2" id="KW-0812">Transmembrane</keyword>
<dbReference type="AlphaFoldDB" id="A0A250XL29"/>
<name>A0A250XL29_9CHLO</name>
<organism evidence="3 4">
    <name type="scientific">Chlamydomonas eustigma</name>
    <dbReference type="NCBI Taxonomy" id="1157962"/>
    <lineage>
        <taxon>Eukaryota</taxon>
        <taxon>Viridiplantae</taxon>
        <taxon>Chlorophyta</taxon>
        <taxon>core chlorophytes</taxon>
        <taxon>Chlorophyceae</taxon>
        <taxon>CS clade</taxon>
        <taxon>Chlamydomonadales</taxon>
        <taxon>Chlamydomonadaceae</taxon>
        <taxon>Chlamydomonas</taxon>
    </lineage>
</organism>
<comment type="caution">
    <text evidence="3">The sequence shown here is derived from an EMBL/GenBank/DDBJ whole genome shotgun (WGS) entry which is preliminary data.</text>
</comment>
<evidence type="ECO:0000313" key="3">
    <source>
        <dbReference type="EMBL" id="GAX83777.1"/>
    </source>
</evidence>
<proteinExistence type="predicted"/>
<protein>
    <submittedName>
        <fullName evidence="3">Uncharacterized protein</fullName>
    </submittedName>
</protein>
<feature type="transmembrane region" description="Helical" evidence="2">
    <location>
        <begin position="153"/>
        <end position="171"/>
    </location>
</feature>
<dbReference type="OrthoDB" id="533644at2759"/>